<dbReference type="EMBL" id="JBAMMX010000028">
    <property type="protein sequence ID" value="KAK6911598.1"/>
    <property type="molecule type" value="Genomic_DNA"/>
</dbReference>
<accession>A0AAN8YVW5</accession>
<name>A0AAN8YVW5_9MAGN</name>
<keyword evidence="2" id="KW-1185">Reference proteome</keyword>
<evidence type="ECO:0000313" key="1">
    <source>
        <dbReference type="EMBL" id="KAK6911598.1"/>
    </source>
</evidence>
<reference evidence="1 2" key="1">
    <citation type="submission" date="2023-12" db="EMBL/GenBank/DDBJ databases">
        <title>A high-quality genome assembly for Dillenia turbinata (Dilleniales).</title>
        <authorList>
            <person name="Chanderbali A."/>
        </authorList>
    </citation>
    <scope>NUCLEOTIDE SEQUENCE [LARGE SCALE GENOMIC DNA]</scope>
    <source>
        <strain evidence="1">LSX21</strain>
        <tissue evidence="1">Leaf</tissue>
    </source>
</reference>
<protein>
    <submittedName>
        <fullName evidence="1">Uncharacterized protein</fullName>
    </submittedName>
</protein>
<organism evidence="1 2">
    <name type="scientific">Dillenia turbinata</name>
    <dbReference type="NCBI Taxonomy" id="194707"/>
    <lineage>
        <taxon>Eukaryota</taxon>
        <taxon>Viridiplantae</taxon>
        <taxon>Streptophyta</taxon>
        <taxon>Embryophyta</taxon>
        <taxon>Tracheophyta</taxon>
        <taxon>Spermatophyta</taxon>
        <taxon>Magnoliopsida</taxon>
        <taxon>eudicotyledons</taxon>
        <taxon>Gunneridae</taxon>
        <taxon>Pentapetalae</taxon>
        <taxon>Dilleniales</taxon>
        <taxon>Dilleniaceae</taxon>
        <taxon>Dillenia</taxon>
    </lineage>
</organism>
<dbReference type="Proteomes" id="UP001370490">
    <property type="component" value="Unassembled WGS sequence"/>
</dbReference>
<proteinExistence type="predicted"/>
<evidence type="ECO:0000313" key="2">
    <source>
        <dbReference type="Proteomes" id="UP001370490"/>
    </source>
</evidence>
<sequence>MRRNYAILCKVRQIGFALFGANSHSKLEKSLSTFLHPCRRQISDWRVSRRMLFGSAFLSSNQRITPMPGLSGSTGTPAEVPGVK</sequence>
<gene>
    <name evidence="1" type="ORF">RJ641_023691</name>
</gene>
<dbReference type="AlphaFoldDB" id="A0AAN8YVW5"/>
<comment type="caution">
    <text evidence="1">The sequence shown here is derived from an EMBL/GenBank/DDBJ whole genome shotgun (WGS) entry which is preliminary data.</text>
</comment>